<dbReference type="Pfam" id="PF00589">
    <property type="entry name" value="Phage_integrase"/>
    <property type="match status" value="1"/>
</dbReference>
<evidence type="ECO:0000313" key="5">
    <source>
        <dbReference type="Proteomes" id="UP000436468"/>
    </source>
</evidence>
<evidence type="ECO:0000259" key="3">
    <source>
        <dbReference type="PROSITE" id="PS51898"/>
    </source>
</evidence>
<dbReference type="RefSeq" id="WP_157346592.1">
    <property type="nucleotide sequence ID" value="NZ_WQNF01000020.1"/>
</dbReference>
<accession>A0A844SMY7</accession>
<feature type="region of interest" description="Disordered" evidence="2">
    <location>
        <begin position="322"/>
        <end position="365"/>
    </location>
</feature>
<dbReference type="EMBL" id="WQNF01000020">
    <property type="protein sequence ID" value="MVT68358.1"/>
    <property type="molecule type" value="Genomic_DNA"/>
</dbReference>
<evidence type="ECO:0000256" key="1">
    <source>
        <dbReference type="ARBA" id="ARBA00023172"/>
    </source>
</evidence>
<dbReference type="GO" id="GO:0015074">
    <property type="term" value="P:DNA integration"/>
    <property type="evidence" value="ECO:0007669"/>
    <property type="project" value="InterPro"/>
</dbReference>
<organism evidence="4 5">
    <name type="scientific">Bradyrhizobium pachyrhizi</name>
    <dbReference type="NCBI Taxonomy" id="280333"/>
    <lineage>
        <taxon>Bacteria</taxon>
        <taxon>Pseudomonadati</taxon>
        <taxon>Pseudomonadota</taxon>
        <taxon>Alphaproteobacteria</taxon>
        <taxon>Hyphomicrobiales</taxon>
        <taxon>Nitrobacteraceae</taxon>
        <taxon>Bradyrhizobium</taxon>
    </lineage>
</organism>
<dbReference type="Proteomes" id="UP000436468">
    <property type="component" value="Unassembled WGS sequence"/>
</dbReference>
<feature type="compositionally biased region" description="Basic and acidic residues" evidence="2">
    <location>
        <begin position="322"/>
        <end position="343"/>
    </location>
</feature>
<keyword evidence="5" id="KW-1185">Reference proteome</keyword>
<dbReference type="InterPro" id="IPR002104">
    <property type="entry name" value="Integrase_catalytic"/>
</dbReference>
<dbReference type="GO" id="GO:0003677">
    <property type="term" value="F:DNA binding"/>
    <property type="evidence" value="ECO:0007669"/>
    <property type="project" value="InterPro"/>
</dbReference>
<dbReference type="InterPro" id="IPR011010">
    <property type="entry name" value="DNA_brk_join_enz"/>
</dbReference>
<reference evidence="4 5" key="1">
    <citation type="submission" date="2019-12" db="EMBL/GenBank/DDBJ databases">
        <title>Draft genome sequences Bradyrhizobium cajani AMBPC1010, Bradyrhizobium pachyrhizi AMBPC1040 and Bradyrhizobium yuanmingense ALSPC3051, three plant growth promoting strains isolated from nodules of Cajanus cajan L. in Dominican Republic.</title>
        <authorList>
            <person name="Flores-Felix J.D."/>
            <person name="Araujo J."/>
            <person name="Diaz-Alcantara C."/>
            <person name="Gonzalez-Andres F."/>
            <person name="Velazquez E."/>
        </authorList>
    </citation>
    <scope>NUCLEOTIDE SEQUENCE [LARGE SCALE GENOMIC DNA]</scope>
    <source>
        <strain evidence="4 5">1040</strain>
    </source>
</reference>
<proteinExistence type="predicted"/>
<dbReference type="PROSITE" id="PS51898">
    <property type="entry name" value="TYR_RECOMBINASE"/>
    <property type="match status" value="1"/>
</dbReference>
<dbReference type="Gene3D" id="1.10.443.10">
    <property type="entry name" value="Intergrase catalytic core"/>
    <property type="match status" value="1"/>
</dbReference>
<protein>
    <submittedName>
        <fullName evidence="4">Tyrosine-type recombinase/integrase</fullName>
    </submittedName>
</protein>
<dbReference type="SUPFAM" id="SSF56349">
    <property type="entry name" value="DNA breaking-rejoining enzymes"/>
    <property type="match status" value="1"/>
</dbReference>
<evidence type="ECO:0000313" key="4">
    <source>
        <dbReference type="EMBL" id="MVT68358.1"/>
    </source>
</evidence>
<sequence>MRRKLPPNVERNVVKGHTYFSYRVGKGQRIKLPNDPTSDEFRKAYAAALAGEANARPSPKAHLPRSIDALVTSYLNSDAYASLSEGSKPGYRSRMDQIRRDHGHRAVAGLSKERIEEKILKPFHNRPGAKIDVLKKLRILIQHAKDDLKWIDRDPSEGIKRGKSKEIRAWTDAEMAAYENRWEFGTKQRAAYELMLNVGTARADTHLTTWVQADADDFEYTRRKTGVPVAVEKAISLKSALNSLKRIHFCIITTEYGKPFTVDGFSGWMRDAIRAAGITDLKCQPHGLRKTFGRLLADAGATAHEIMAAMGHLTLAEAERYTREADRRRGGRRAIEKLEDHKANRIPQTSSDSLGKLAKTKGKST</sequence>
<comment type="caution">
    <text evidence="4">The sequence shown here is derived from an EMBL/GenBank/DDBJ whole genome shotgun (WGS) entry which is preliminary data.</text>
</comment>
<dbReference type="InterPro" id="IPR013762">
    <property type="entry name" value="Integrase-like_cat_sf"/>
</dbReference>
<name>A0A844SMY7_9BRAD</name>
<feature type="domain" description="Tyr recombinase" evidence="3">
    <location>
        <begin position="165"/>
        <end position="335"/>
    </location>
</feature>
<dbReference type="GO" id="GO:0006310">
    <property type="term" value="P:DNA recombination"/>
    <property type="evidence" value="ECO:0007669"/>
    <property type="project" value="UniProtKB-KW"/>
</dbReference>
<gene>
    <name evidence="4" type="ORF">GPL21_25000</name>
</gene>
<dbReference type="AlphaFoldDB" id="A0A844SMY7"/>
<keyword evidence="1" id="KW-0233">DNA recombination</keyword>
<evidence type="ECO:0000256" key="2">
    <source>
        <dbReference type="SAM" id="MobiDB-lite"/>
    </source>
</evidence>